<accession>E5APJ7</accession>
<dbReference type="KEGG" id="brh:RBRH_01931"/>
<dbReference type="STRING" id="882378.RBRH_01931"/>
<organism evidence="1 2">
    <name type="scientific">Mycetohabitans rhizoxinica (strain DSM 19002 / CIP 109453 / HKI 454)</name>
    <name type="common">Paraburkholderia rhizoxinica</name>
    <dbReference type="NCBI Taxonomy" id="882378"/>
    <lineage>
        <taxon>Bacteria</taxon>
        <taxon>Pseudomonadati</taxon>
        <taxon>Pseudomonadota</taxon>
        <taxon>Betaproteobacteria</taxon>
        <taxon>Burkholderiales</taxon>
        <taxon>Burkholderiaceae</taxon>
        <taxon>Mycetohabitans</taxon>
    </lineage>
</organism>
<reference evidence="1 2" key="1">
    <citation type="journal article" date="2011" name="J. Bacteriol.">
        <title>Complete genome sequence of Burkholderia rhizoxinica, an endosymbiont of Rhizopus microsporus.</title>
        <authorList>
            <person name="Lackner G."/>
            <person name="Moebius N."/>
            <person name="Partida-Martinez L."/>
            <person name="Hertweck C."/>
        </authorList>
    </citation>
    <scope>NUCLEOTIDE SEQUENCE [LARGE SCALE GENOMIC DNA]</scope>
    <source>
        <strain evidence="2">DSM 19002 / CIP 109453 / HKI 454</strain>
    </source>
</reference>
<dbReference type="HOGENOM" id="CLU_2913648_0_0_4"/>
<proteinExistence type="predicted"/>
<evidence type="ECO:0000313" key="2">
    <source>
        <dbReference type="Proteomes" id="UP000007437"/>
    </source>
</evidence>
<evidence type="ECO:0000313" key="1">
    <source>
        <dbReference type="EMBL" id="CBW74529.1"/>
    </source>
</evidence>
<dbReference type="Proteomes" id="UP000007437">
    <property type="component" value="Chromosome"/>
</dbReference>
<sequence>MPGAGQKGLKMRVVELGTAMLQHCQNLSKATKSNFLLDDALGYAILVASSTGHGGCIFRQF</sequence>
<protein>
    <submittedName>
        <fullName evidence="1">Uncharacterized protein</fullName>
    </submittedName>
</protein>
<gene>
    <name evidence="1" type="ordered locus">RBRH_01931</name>
</gene>
<dbReference type="AlphaFoldDB" id="E5APJ7"/>
<name>E5APJ7_MYCRK</name>
<dbReference type="EMBL" id="FR687359">
    <property type="protein sequence ID" value="CBW74529.1"/>
    <property type="molecule type" value="Genomic_DNA"/>
</dbReference>